<dbReference type="RefSeq" id="WP_284187061.1">
    <property type="nucleotide sequence ID" value="NZ_BSPX01000011.1"/>
</dbReference>
<gene>
    <name evidence="3" type="ORF">GCM10007933_11040</name>
</gene>
<evidence type="ECO:0000256" key="1">
    <source>
        <dbReference type="SAM" id="Phobius"/>
    </source>
</evidence>
<feature type="domain" description="DUF6752" evidence="2">
    <location>
        <begin position="68"/>
        <end position="106"/>
    </location>
</feature>
<keyword evidence="1" id="KW-0812">Transmembrane</keyword>
<proteinExistence type="predicted"/>
<dbReference type="InterPro" id="IPR046640">
    <property type="entry name" value="DUF6752"/>
</dbReference>
<evidence type="ECO:0000313" key="4">
    <source>
        <dbReference type="Proteomes" id="UP001157167"/>
    </source>
</evidence>
<organism evidence="3 4">
    <name type="scientific">Zoogloea oryzae</name>
    <dbReference type="NCBI Taxonomy" id="310767"/>
    <lineage>
        <taxon>Bacteria</taxon>
        <taxon>Pseudomonadati</taxon>
        <taxon>Pseudomonadota</taxon>
        <taxon>Betaproteobacteria</taxon>
        <taxon>Rhodocyclales</taxon>
        <taxon>Zoogloeaceae</taxon>
        <taxon>Zoogloea</taxon>
    </lineage>
</organism>
<dbReference type="Proteomes" id="UP001157167">
    <property type="component" value="Unassembled WGS sequence"/>
</dbReference>
<evidence type="ECO:0000259" key="2">
    <source>
        <dbReference type="Pfam" id="PF20537"/>
    </source>
</evidence>
<protein>
    <recommendedName>
        <fullName evidence="2">DUF6752 domain-containing protein</fullName>
    </recommendedName>
</protein>
<keyword evidence="1" id="KW-1133">Transmembrane helix</keyword>
<keyword evidence="1" id="KW-0472">Membrane</keyword>
<reference evidence="4" key="1">
    <citation type="journal article" date="2019" name="Int. J. Syst. Evol. Microbiol.">
        <title>The Global Catalogue of Microorganisms (GCM) 10K type strain sequencing project: providing services to taxonomists for standard genome sequencing and annotation.</title>
        <authorList>
            <consortium name="The Broad Institute Genomics Platform"/>
            <consortium name="The Broad Institute Genome Sequencing Center for Infectious Disease"/>
            <person name="Wu L."/>
            <person name="Ma J."/>
        </authorList>
    </citation>
    <scope>NUCLEOTIDE SEQUENCE [LARGE SCALE GENOMIC DNA]</scope>
    <source>
        <strain evidence="4">NBRC 102407</strain>
    </source>
</reference>
<comment type="caution">
    <text evidence="3">The sequence shown here is derived from an EMBL/GenBank/DDBJ whole genome shotgun (WGS) entry which is preliminary data.</text>
</comment>
<keyword evidence="4" id="KW-1185">Reference proteome</keyword>
<name>A0ABQ6F7W2_9RHOO</name>
<accession>A0ABQ6F7W2</accession>
<dbReference type="EMBL" id="BSPX01000011">
    <property type="protein sequence ID" value="GLT21652.1"/>
    <property type="molecule type" value="Genomic_DNA"/>
</dbReference>
<sequence>MADIDLIPASWRAEQRARRTLRGGLVAVGCAIAAVAAVRIGLEITNRQATTALQTLQAQRRDSERIVARLTALNARVDEARELSRKIAALRGTDVVGGVLVPIDQALGESVWFDELIYTRIPALPQPGTPIAPADASLAIHGKAPDPATIGAFAEALGSAGPCAKPRLVPGNVKQYNRFELMEFALNCPLTLRGGDKS</sequence>
<evidence type="ECO:0000313" key="3">
    <source>
        <dbReference type="EMBL" id="GLT21652.1"/>
    </source>
</evidence>
<dbReference type="Pfam" id="PF20537">
    <property type="entry name" value="DUF6752"/>
    <property type="match status" value="1"/>
</dbReference>
<feature type="transmembrane region" description="Helical" evidence="1">
    <location>
        <begin position="21"/>
        <end position="42"/>
    </location>
</feature>